<organism evidence="2 3">
    <name type="scientific">Achromobacter deleyi</name>
    <dbReference type="NCBI Taxonomy" id="1353891"/>
    <lineage>
        <taxon>Bacteria</taxon>
        <taxon>Pseudomonadati</taxon>
        <taxon>Pseudomonadota</taxon>
        <taxon>Betaproteobacteria</taxon>
        <taxon>Burkholderiales</taxon>
        <taxon>Alcaligenaceae</taxon>
        <taxon>Achromobacter</taxon>
    </lineage>
</organism>
<evidence type="ECO:0000256" key="1">
    <source>
        <dbReference type="SAM" id="MobiDB-lite"/>
    </source>
</evidence>
<reference evidence="2 3" key="1">
    <citation type="submission" date="2020-04" db="EMBL/GenBank/DDBJ databases">
        <authorList>
            <person name="De Canck E."/>
        </authorList>
    </citation>
    <scope>NUCLEOTIDE SEQUENCE [LARGE SCALE GENOMIC DNA]</scope>
    <source>
        <strain evidence="2 3">LMG 3458</strain>
    </source>
</reference>
<sequence length="142" mass="15404">MAINSIGGTSRIGSIADLWAQKIQANKEAKDAKDDSQGVTVTPDGKVRVSNAGAMKVGQSKETESSDNDDTYTRQIKELQRQLKRIMEQIERVRASNASAEQKATQLQALNSQAMQIMGQIQKVMELQAKAAQTAARAATRA</sequence>
<feature type="compositionally biased region" description="Basic and acidic residues" evidence="1">
    <location>
        <begin position="27"/>
        <end position="36"/>
    </location>
</feature>
<evidence type="ECO:0008006" key="4">
    <source>
        <dbReference type="Google" id="ProtNLM"/>
    </source>
</evidence>
<protein>
    <recommendedName>
        <fullName evidence="4">FlxA-like protein</fullName>
    </recommendedName>
</protein>
<dbReference type="Proteomes" id="UP000494111">
    <property type="component" value="Unassembled WGS sequence"/>
</dbReference>
<accession>A0A6S7AFX0</accession>
<name>A0A6S7AFX0_9BURK</name>
<proteinExistence type="predicted"/>
<dbReference type="EMBL" id="CADIJO010000019">
    <property type="protein sequence ID" value="CAB3728297.1"/>
    <property type="molecule type" value="Genomic_DNA"/>
</dbReference>
<evidence type="ECO:0000313" key="2">
    <source>
        <dbReference type="EMBL" id="CAB3728297.1"/>
    </source>
</evidence>
<dbReference type="RefSeq" id="WP_175194394.1">
    <property type="nucleotide sequence ID" value="NZ_CADIJO010000019.1"/>
</dbReference>
<evidence type="ECO:0000313" key="3">
    <source>
        <dbReference type="Proteomes" id="UP000494111"/>
    </source>
</evidence>
<feature type="region of interest" description="Disordered" evidence="1">
    <location>
        <begin position="27"/>
        <end position="71"/>
    </location>
</feature>
<gene>
    <name evidence="2" type="ORF">LMG3458_04604</name>
</gene>
<dbReference type="AlphaFoldDB" id="A0A6S7AFX0"/>